<organism evidence="1">
    <name type="scientific">Cacopsylla melanoneura</name>
    <dbReference type="NCBI Taxonomy" id="428564"/>
    <lineage>
        <taxon>Eukaryota</taxon>
        <taxon>Metazoa</taxon>
        <taxon>Ecdysozoa</taxon>
        <taxon>Arthropoda</taxon>
        <taxon>Hexapoda</taxon>
        <taxon>Insecta</taxon>
        <taxon>Pterygota</taxon>
        <taxon>Neoptera</taxon>
        <taxon>Paraneoptera</taxon>
        <taxon>Hemiptera</taxon>
        <taxon>Sternorrhyncha</taxon>
        <taxon>Psylloidea</taxon>
        <taxon>Psyllidae</taxon>
        <taxon>Psyllinae</taxon>
        <taxon>Cacopsylla</taxon>
    </lineage>
</organism>
<sequence>MWSNLNIQEKTLPRVSFEPAPSVLPVRRCESGFSCSIHCREQKRVCIPLYVSSTDPDGWTNLTKKTSTLLERERQRNSRVKLLTDRVFEWVPPKFWSEFYVCLGSYNLQ</sequence>
<dbReference type="AlphaFoldDB" id="A0A8D8VAB0"/>
<dbReference type="EMBL" id="HBUF01362937">
    <property type="protein sequence ID" value="CAG6721915.1"/>
    <property type="molecule type" value="Transcribed_RNA"/>
</dbReference>
<accession>A0A8D8VAB0</accession>
<name>A0A8D8VAB0_9HEMI</name>
<protein>
    <submittedName>
        <fullName evidence="1">Uncharacterized protein</fullName>
    </submittedName>
</protein>
<reference evidence="1" key="1">
    <citation type="submission" date="2021-05" db="EMBL/GenBank/DDBJ databases">
        <authorList>
            <person name="Alioto T."/>
            <person name="Alioto T."/>
            <person name="Gomez Garrido J."/>
        </authorList>
    </citation>
    <scope>NUCLEOTIDE SEQUENCE</scope>
</reference>
<proteinExistence type="predicted"/>
<evidence type="ECO:0000313" key="1">
    <source>
        <dbReference type="EMBL" id="CAG6721915.1"/>
    </source>
</evidence>